<proteinExistence type="predicted"/>
<gene>
    <name evidence="1" type="ORF">CSOL1703_00011081</name>
</gene>
<protein>
    <submittedName>
        <fullName evidence="1">Uncharacterized protein</fullName>
    </submittedName>
</protein>
<organism evidence="1 2">
    <name type="scientific">Clonostachys solani</name>
    <dbReference type="NCBI Taxonomy" id="160281"/>
    <lineage>
        <taxon>Eukaryota</taxon>
        <taxon>Fungi</taxon>
        <taxon>Dikarya</taxon>
        <taxon>Ascomycota</taxon>
        <taxon>Pezizomycotina</taxon>
        <taxon>Sordariomycetes</taxon>
        <taxon>Hypocreomycetidae</taxon>
        <taxon>Hypocreales</taxon>
        <taxon>Bionectriaceae</taxon>
        <taxon>Clonostachys</taxon>
    </lineage>
</organism>
<evidence type="ECO:0000313" key="1">
    <source>
        <dbReference type="EMBL" id="CAH0045334.1"/>
    </source>
</evidence>
<dbReference type="OrthoDB" id="3182339at2759"/>
<dbReference type="EMBL" id="CABFOC020000011">
    <property type="protein sequence ID" value="CAH0045334.1"/>
    <property type="molecule type" value="Genomic_DNA"/>
</dbReference>
<evidence type="ECO:0000313" key="2">
    <source>
        <dbReference type="Proteomes" id="UP000775872"/>
    </source>
</evidence>
<reference evidence="1" key="1">
    <citation type="submission" date="2021-10" db="EMBL/GenBank/DDBJ databases">
        <authorList>
            <person name="Piombo E."/>
        </authorList>
    </citation>
    <scope>NUCLEOTIDE SEQUENCE</scope>
</reference>
<keyword evidence="2" id="KW-1185">Reference proteome</keyword>
<sequence length="676" mass="76762">MQEYSWVLQQSDTYLVRPFSRTANQLHEVFRPLKKMSALHIFFDKAAASLLIKIPRLQLDFYINKGSEDIISRQYRGMHVNPQQAIRTLIGLADKLVLVKVGDSQNRSVLIPDWQPNYSRSPHNNHVTVNLHYSTTRVQSYQLNHHLHCLTGNGSLKSKLFLAELHALTSGLIEDPFTLHTGTEEALTILRSAGVHSFSSLSEAEIEILKRIATLSPARTFYPKHLKVMQVDNQGLSPLLQHLDFSRIVRALFKQASKASFLYKDFIKPPTIDRQHQGLEDREAIRSASFYKAGFGAEWHTIAEDVPYNRTRDRDQNSQRAIRVSKVAAVFRESPVQLPFQISLDAAQKIYTKLGGLPIFNPNQAGLHNLSFNAKWVGTAWGGIQKAFETRNPDDHFLLFSWVVSVAFAKDIDESTLSVLLGLMFYPQYRLMAFPQNCCLNLEEGYQADLAWLRSSIESHYIEFDKSTMRTQVEPLRGESRRAALRRVESLFKSQQKEFASSLEKHVHRLWPRAISDPANAAVGKTYLKVPKAMHQIRARCKSWHNNLLFLQSLEQVCFNMRCITLSPTIFGTIDQTLPLPAARDVHRHIRINHLFASTNALGISSRDFSVQLPNVVIKTESANEACLVSALGSRIASLAKLPQEGCYVEYLAESINQFGQNKQQFCLTVNGEELH</sequence>
<comment type="caution">
    <text evidence="1">The sequence shown here is derived from an EMBL/GenBank/DDBJ whole genome shotgun (WGS) entry which is preliminary data.</text>
</comment>
<name>A0A9N9W873_9HYPO</name>
<dbReference type="Proteomes" id="UP000775872">
    <property type="component" value="Unassembled WGS sequence"/>
</dbReference>
<accession>A0A9N9W873</accession>
<dbReference type="AlphaFoldDB" id="A0A9N9W873"/>